<dbReference type="NCBIfam" id="TIGR02198">
    <property type="entry name" value="rfaE_dom_I"/>
    <property type="match status" value="1"/>
</dbReference>
<accession>A0ABR5SEV9</accession>
<organism evidence="4 5">
    <name type="scientific">Candidatus Magnetominusculus xianensis</name>
    <dbReference type="NCBI Taxonomy" id="1748249"/>
    <lineage>
        <taxon>Bacteria</taxon>
        <taxon>Pseudomonadati</taxon>
        <taxon>Nitrospirota</taxon>
        <taxon>Nitrospiria</taxon>
        <taxon>Nitrospirales</taxon>
        <taxon>Nitrospiraceae</taxon>
        <taxon>Candidatus Magnetominusculus</taxon>
    </lineage>
</organism>
<dbReference type="SUPFAM" id="SSF53613">
    <property type="entry name" value="Ribokinase-like"/>
    <property type="match status" value="1"/>
</dbReference>
<dbReference type="PROSITE" id="PS00584">
    <property type="entry name" value="PFKB_KINASES_2"/>
    <property type="match status" value="1"/>
</dbReference>
<proteinExistence type="predicted"/>
<dbReference type="Proteomes" id="UP000060487">
    <property type="component" value="Unassembled WGS sequence"/>
</dbReference>
<dbReference type="InterPro" id="IPR011913">
    <property type="entry name" value="RfaE_dom_I"/>
</dbReference>
<sequence length="328" mass="34922">MDYNKILDNFSDKRILVIGDIILDHFVWGNAERISPEAPVPVVDVQDETYLPGGAGNVANNIASLGAHVSLSGIIGTGFKADIMCSLLNEKKIDISGVFRDSRPTTIKTRVIANNQQIVRFDREQREPVGAKTLKSLTGFIASNITKFDGIIVSDYKKGVITAQLVKFLMEQAKAAGGLFAAVDPKVGHFHYYKGVSLITPNKKEASEGSGISIRDTQSLEKAGLKLQKDLKCGAVLITRGDEGMTLFHDNKIHHIPTAAKEVFDVTGAGDTVIAAFTLAYVSGASMPEAAVTANHAAGIVVGEVGTAATTVDQIKKSLNAATARADD</sequence>
<keyword evidence="5" id="KW-1185">Reference proteome</keyword>
<name>A0ABR5SEV9_9BACT</name>
<dbReference type="PANTHER" id="PTHR46969:SF1">
    <property type="entry name" value="BIFUNCTIONAL PROTEIN HLDE"/>
    <property type="match status" value="1"/>
</dbReference>
<dbReference type="PANTHER" id="PTHR46969">
    <property type="entry name" value="BIFUNCTIONAL PROTEIN HLDE"/>
    <property type="match status" value="1"/>
</dbReference>
<comment type="caution">
    <text evidence="4">The sequence shown here is derived from an EMBL/GenBank/DDBJ whole genome shotgun (WGS) entry which is preliminary data.</text>
</comment>
<gene>
    <name evidence="4" type="ORF">ASN18_2309</name>
</gene>
<evidence type="ECO:0000313" key="5">
    <source>
        <dbReference type="Proteomes" id="UP000060487"/>
    </source>
</evidence>
<evidence type="ECO:0000313" key="4">
    <source>
        <dbReference type="EMBL" id="KWT82948.1"/>
    </source>
</evidence>
<dbReference type="InterPro" id="IPR029056">
    <property type="entry name" value="Ribokinase-like"/>
</dbReference>
<evidence type="ECO:0000259" key="3">
    <source>
        <dbReference type="Pfam" id="PF00294"/>
    </source>
</evidence>
<dbReference type="InterPro" id="IPR002173">
    <property type="entry name" value="Carboh/pur_kinase_PfkB_CS"/>
</dbReference>
<keyword evidence="1" id="KW-0808">Transferase</keyword>
<evidence type="ECO:0000256" key="2">
    <source>
        <dbReference type="ARBA" id="ARBA00022777"/>
    </source>
</evidence>
<dbReference type="CDD" id="cd01172">
    <property type="entry name" value="RfaE_like"/>
    <property type="match status" value="1"/>
</dbReference>
<dbReference type="RefSeq" id="WP_085052910.1">
    <property type="nucleotide sequence ID" value="NZ_LNQR01000081.1"/>
</dbReference>
<dbReference type="PROSITE" id="PS00583">
    <property type="entry name" value="PFKB_KINASES_1"/>
    <property type="match status" value="1"/>
</dbReference>
<feature type="domain" description="Carbohydrate kinase PfkB" evidence="3">
    <location>
        <begin position="13"/>
        <end position="310"/>
    </location>
</feature>
<reference evidence="4 5" key="1">
    <citation type="submission" date="2015-11" db="EMBL/GenBank/DDBJ databases">
        <authorList>
            <person name="Lin W."/>
        </authorList>
    </citation>
    <scope>NUCLEOTIDE SEQUENCE [LARGE SCALE GENOMIC DNA]</scope>
    <source>
        <strain evidence="4 5">HCH-1</strain>
    </source>
</reference>
<dbReference type="Gene3D" id="3.40.1190.20">
    <property type="match status" value="1"/>
</dbReference>
<evidence type="ECO:0000256" key="1">
    <source>
        <dbReference type="ARBA" id="ARBA00022679"/>
    </source>
</evidence>
<dbReference type="EMBL" id="LNQR01000081">
    <property type="protein sequence ID" value="KWT82948.1"/>
    <property type="molecule type" value="Genomic_DNA"/>
</dbReference>
<protein>
    <recommendedName>
        <fullName evidence="3">Carbohydrate kinase PfkB domain-containing protein</fullName>
    </recommendedName>
</protein>
<dbReference type="Pfam" id="PF00294">
    <property type="entry name" value="PfkB"/>
    <property type="match status" value="1"/>
</dbReference>
<keyword evidence="2" id="KW-0418">Kinase</keyword>
<dbReference type="InterPro" id="IPR011611">
    <property type="entry name" value="PfkB_dom"/>
</dbReference>